<reference evidence="2 3" key="1">
    <citation type="submission" date="2015-03" db="EMBL/GenBank/DDBJ databases">
        <title>Draft genome sequence of Elstera litoralis.</title>
        <authorList>
            <person name="Rahalkar M.C."/>
            <person name="Dhakephalkar P.K."/>
            <person name="Pore S.D."/>
            <person name="Arora P."/>
            <person name="Kapse N.G."/>
            <person name="Pandit P.S."/>
        </authorList>
    </citation>
    <scope>NUCLEOTIDE SEQUENCE [LARGE SCALE GENOMIC DNA]</scope>
    <source>
        <strain evidence="2 3">Dia-1</strain>
    </source>
</reference>
<dbReference type="OrthoDB" id="9869939at2"/>
<keyword evidence="3" id="KW-1185">Reference proteome</keyword>
<dbReference type="PATRIC" id="fig|552518.3.peg.2328"/>
<keyword evidence="1" id="KW-0175">Coiled coil</keyword>
<name>A0A0F3IRI7_9PROT</name>
<dbReference type="EMBL" id="LAJY01000348">
    <property type="protein sequence ID" value="KJV09153.1"/>
    <property type="molecule type" value="Genomic_DNA"/>
</dbReference>
<gene>
    <name evidence="2" type="ORF">VZ95_13280</name>
</gene>
<sequence length="106" mass="11454">MSAAIIKVDFRLKRIVANDNNDPIHHRRVNLSATIARLRASAAASAASTQAMRQGAARLREASARMEEETRNLAASLNNLSSSLSALPVSQIFNQLQAIRELSAEG</sequence>
<evidence type="ECO:0000313" key="2">
    <source>
        <dbReference type="EMBL" id="KJV09153.1"/>
    </source>
</evidence>
<comment type="caution">
    <text evidence="2">The sequence shown here is derived from an EMBL/GenBank/DDBJ whole genome shotgun (WGS) entry which is preliminary data.</text>
</comment>
<dbReference type="RefSeq" id="WP_045776274.1">
    <property type="nucleotide sequence ID" value="NZ_LAJY01000348.1"/>
</dbReference>
<accession>A0A0F3IRI7</accession>
<feature type="coiled-coil region" evidence="1">
    <location>
        <begin position="52"/>
        <end position="79"/>
    </location>
</feature>
<organism evidence="2 3">
    <name type="scientific">Elstera litoralis</name>
    <dbReference type="NCBI Taxonomy" id="552518"/>
    <lineage>
        <taxon>Bacteria</taxon>
        <taxon>Pseudomonadati</taxon>
        <taxon>Pseudomonadota</taxon>
        <taxon>Alphaproteobacteria</taxon>
        <taxon>Rhodospirillales</taxon>
        <taxon>Rhodospirillaceae</taxon>
        <taxon>Elstera</taxon>
    </lineage>
</organism>
<dbReference type="AlphaFoldDB" id="A0A0F3IRI7"/>
<dbReference type="Proteomes" id="UP000033774">
    <property type="component" value="Unassembled WGS sequence"/>
</dbReference>
<proteinExistence type="predicted"/>
<evidence type="ECO:0000256" key="1">
    <source>
        <dbReference type="SAM" id="Coils"/>
    </source>
</evidence>
<protein>
    <submittedName>
        <fullName evidence="2">Uncharacterized protein</fullName>
    </submittedName>
</protein>
<evidence type="ECO:0000313" key="3">
    <source>
        <dbReference type="Proteomes" id="UP000033774"/>
    </source>
</evidence>